<evidence type="ECO:0000313" key="10">
    <source>
        <dbReference type="EMBL" id="GEL96422.1"/>
    </source>
</evidence>
<dbReference type="NCBIfam" id="NF002198">
    <property type="entry name" value="PRK01060.1-3"/>
    <property type="match status" value="1"/>
</dbReference>
<dbReference type="InterPro" id="IPR018246">
    <property type="entry name" value="AP_endonuc_F2_Zn_BS"/>
</dbReference>
<evidence type="ECO:0000256" key="5">
    <source>
        <dbReference type="ARBA" id="ARBA00022801"/>
    </source>
</evidence>
<dbReference type="GO" id="GO:0006284">
    <property type="term" value="P:base-excision repair"/>
    <property type="evidence" value="ECO:0007669"/>
    <property type="project" value="TreeGrafter"/>
</dbReference>
<sequence>MGTLVLIGAHARGDDPVAIAAEVGADCVQVFLADPQSWKKPVPRPDADAILASGLGVYVHAPYLVNVASTNNRIRIPSRNMIAQHSAAAAGLGARGLVVHGGHVGEGDDVAVGADNWRKTFERATFPVRVLVENTAGGDNACARTLDRIALLWDAIGQYDVGFCLDTCHAWASGLDLENVVDQVRAITGRIDLVHANSSRDEAGSSRDRHASFADGTIPPELLAHVVREAGCDALVETPAEGQAADIAYLRAALTS</sequence>
<evidence type="ECO:0000256" key="6">
    <source>
        <dbReference type="ARBA" id="ARBA00022833"/>
    </source>
</evidence>
<dbReference type="InterPro" id="IPR013022">
    <property type="entry name" value="Xyl_isomerase-like_TIM-brl"/>
</dbReference>
<evidence type="ECO:0000313" key="11">
    <source>
        <dbReference type="Proteomes" id="UP000321720"/>
    </source>
</evidence>
<dbReference type="InterPro" id="IPR036237">
    <property type="entry name" value="Xyl_isomerase-like_sf"/>
</dbReference>
<dbReference type="GO" id="GO:0003906">
    <property type="term" value="F:DNA-(apurinic or apyrimidinic site) endonuclease activity"/>
    <property type="evidence" value="ECO:0007669"/>
    <property type="project" value="TreeGrafter"/>
</dbReference>
<dbReference type="GO" id="GO:0003677">
    <property type="term" value="F:DNA binding"/>
    <property type="evidence" value="ECO:0007669"/>
    <property type="project" value="InterPro"/>
</dbReference>
<evidence type="ECO:0000256" key="7">
    <source>
        <dbReference type="ARBA" id="ARBA00023204"/>
    </source>
</evidence>
<gene>
    <name evidence="10" type="primary">nfo</name>
    <name evidence="10" type="ORF">CCO02nite_30800</name>
</gene>
<dbReference type="SMART" id="SM00518">
    <property type="entry name" value="AP2Ec"/>
    <property type="match status" value="1"/>
</dbReference>
<dbReference type="PANTHER" id="PTHR21445:SF0">
    <property type="entry name" value="APURINIC-APYRIMIDINIC ENDONUCLEASE"/>
    <property type="match status" value="1"/>
</dbReference>
<keyword evidence="8" id="KW-0119">Carbohydrate metabolism</keyword>
<comment type="similarity">
    <text evidence="2">Belongs to the AP endonuclease 2 family.</text>
</comment>
<dbReference type="SUPFAM" id="SSF51658">
    <property type="entry name" value="Xylose isomerase-like"/>
    <property type="match status" value="1"/>
</dbReference>
<keyword evidence="3" id="KW-0479">Metal-binding</keyword>
<accession>A0A511JEM0</accession>
<keyword evidence="5" id="KW-0378">Hydrolase</keyword>
<evidence type="ECO:0000256" key="4">
    <source>
        <dbReference type="ARBA" id="ARBA00022763"/>
    </source>
</evidence>
<evidence type="ECO:0000256" key="3">
    <source>
        <dbReference type="ARBA" id="ARBA00022723"/>
    </source>
</evidence>
<proteinExistence type="inferred from homology"/>
<dbReference type="PROSITE" id="PS51432">
    <property type="entry name" value="AP_NUCLEASE_F2_4"/>
    <property type="match status" value="1"/>
</dbReference>
<protein>
    <submittedName>
        <fullName evidence="10">Deoxyribonuclease IV</fullName>
    </submittedName>
</protein>
<reference evidence="10 11" key="1">
    <citation type="submission" date="2019-07" db="EMBL/GenBank/DDBJ databases">
        <title>Whole genome shotgun sequence of Cellulomonas composti NBRC 100758.</title>
        <authorList>
            <person name="Hosoyama A."/>
            <person name="Uohara A."/>
            <person name="Ohji S."/>
            <person name="Ichikawa N."/>
        </authorList>
    </citation>
    <scope>NUCLEOTIDE SEQUENCE [LARGE SCALE GENOMIC DNA]</scope>
    <source>
        <strain evidence="10 11">NBRC 100758</strain>
    </source>
</reference>
<dbReference type="InterPro" id="IPR001719">
    <property type="entry name" value="AP_endonuc_2"/>
</dbReference>
<dbReference type="GO" id="GO:0008270">
    <property type="term" value="F:zinc ion binding"/>
    <property type="evidence" value="ECO:0007669"/>
    <property type="project" value="InterPro"/>
</dbReference>
<dbReference type="Pfam" id="PF01261">
    <property type="entry name" value="AP_endonuc_2"/>
    <property type="match status" value="1"/>
</dbReference>
<dbReference type="Gene3D" id="3.20.20.150">
    <property type="entry name" value="Divalent-metal-dependent TIM barrel enzymes"/>
    <property type="match status" value="1"/>
</dbReference>
<dbReference type="PANTHER" id="PTHR21445">
    <property type="entry name" value="ENDONUCLEASE IV ENDODEOXYRIBONUCLEASE IV"/>
    <property type="match status" value="1"/>
</dbReference>
<comment type="caution">
    <text evidence="10">The sequence shown here is derived from an EMBL/GenBank/DDBJ whole genome shotgun (WGS) entry which is preliminary data.</text>
</comment>
<keyword evidence="7" id="KW-0234">DNA repair</keyword>
<evidence type="ECO:0000256" key="1">
    <source>
        <dbReference type="ARBA" id="ARBA00001947"/>
    </source>
</evidence>
<dbReference type="Proteomes" id="UP000321720">
    <property type="component" value="Unassembled WGS sequence"/>
</dbReference>
<dbReference type="GO" id="GO:0008081">
    <property type="term" value="F:phosphoric diester hydrolase activity"/>
    <property type="evidence" value="ECO:0007669"/>
    <property type="project" value="TreeGrafter"/>
</dbReference>
<dbReference type="AlphaFoldDB" id="A0A511JEM0"/>
<keyword evidence="11" id="KW-1185">Reference proteome</keyword>
<dbReference type="PROSITE" id="PS00730">
    <property type="entry name" value="AP_NUCLEASE_F2_2"/>
    <property type="match status" value="1"/>
</dbReference>
<evidence type="ECO:0000256" key="8">
    <source>
        <dbReference type="ARBA" id="ARBA00023277"/>
    </source>
</evidence>
<keyword evidence="4" id="KW-0227">DNA damage</keyword>
<keyword evidence="6" id="KW-0862">Zinc</keyword>
<dbReference type="EMBL" id="BJWG01000021">
    <property type="protein sequence ID" value="GEL96422.1"/>
    <property type="molecule type" value="Genomic_DNA"/>
</dbReference>
<evidence type="ECO:0000259" key="9">
    <source>
        <dbReference type="Pfam" id="PF01261"/>
    </source>
</evidence>
<organism evidence="10 11">
    <name type="scientific">Cellulomonas composti</name>
    <dbReference type="NCBI Taxonomy" id="266130"/>
    <lineage>
        <taxon>Bacteria</taxon>
        <taxon>Bacillati</taxon>
        <taxon>Actinomycetota</taxon>
        <taxon>Actinomycetes</taxon>
        <taxon>Micrococcales</taxon>
        <taxon>Cellulomonadaceae</taxon>
        <taxon>Cellulomonas</taxon>
    </lineage>
</organism>
<feature type="domain" description="Xylose isomerase-like TIM barrel" evidence="9">
    <location>
        <begin position="17"/>
        <end position="247"/>
    </location>
</feature>
<evidence type="ECO:0000256" key="2">
    <source>
        <dbReference type="ARBA" id="ARBA00005340"/>
    </source>
</evidence>
<name>A0A511JEM0_9CELL</name>
<comment type="cofactor">
    <cofactor evidence="1">
        <name>Zn(2+)</name>
        <dbReference type="ChEBI" id="CHEBI:29105"/>
    </cofactor>
</comment>